<evidence type="ECO:0000256" key="4">
    <source>
        <dbReference type="ARBA" id="ARBA00022833"/>
    </source>
</evidence>
<feature type="domain" description="CCHC-type" evidence="7">
    <location>
        <begin position="237"/>
        <end position="253"/>
    </location>
</feature>
<keyword evidence="2 5" id="KW-0863">Zinc-finger</keyword>
<keyword evidence="3" id="KW-0378">Hydrolase</keyword>
<feature type="compositionally biased region" description="Gly residues" evidence="6">
    <location>
        <begin position="680"/>
        <end position="719"/>
    </location>
</feature>
<keyword evidence="1" id="KW-0479">Metal-binding</keyword>
<dbReference type="InterPro" id="IPR001878">
    <property type="entry name" value="Znf_CCHC"/>
</dbReference>
<feature type="region of interest" description="Disordered" evidence="6">
    <location>
        <begin position="550"/>
        <end position="634"/>
    </location>
</feature>
<protein>
    <recommendedName>
        <fullName evidence="7">CCHC-type domain-containing protein</fullName>
    </recommendedName>
</protein>
<evidence type="ECO:0000256" key="3">
    <source>
        <dbReference type="ARBA" id="ARBA00022801"/>
    </source>
</evidence>
<evidence type="ECO:0000313" key="8">
    <source>
        <dbReference type="EMBL" id="KAG2488418.1"/>
    </source>
</evidence>
<dbReference type="Gene3D" id="3.30.60.90">
    <property type="match status" value="1"/>
</dbReference>
<evidence type="ECO:0000256" key="2">
    <source>
        <dbReference type="ARBA" id="ARBA00022771"/>
    </source>
</evidence>
<keyword evidence="4" id="KW-0862">Zinc</keyword>
<comment type="caution">
    <text evidence="8">The sequence shown here is derived from an EMBL/GenBank/DDBJ whole genome shotgun (WGS) entry which is preliminary data.</text>
</comment>
<dbReference type="Gene3D" id="4.10.60.10">
    <property type="entry name" value="Zinc finger, CCHC-type"/>
    <property type="match status" value="1"/>
</dbReference>
<evidence type="ECO:0000259" key="7">
    <source>
        <dbReference type="PROSITE" id="PS50158"/>
    </source>
</evidence>
<organism evidence="8 9">
    <name type="scientific">Edaphochlamys debaryana</name>
    <dbReference type="NCBI Taxonomy" id="47281"/>
    <lineage>
        <taxon>Eukaryota</taxon>
        <taxon>Viridiplantae</taxon>
        <taxon>Chlorophyta</taxon>
        <taxon>core chlorophytes</taxon>
        <taxon>Chlorophyceae</taxon>
        <taxon>CS clade</taxon>
        <taxon>Chlamydomonadales</taxon>
        <taxon>Chlamydomonadales incertae sedis</taxon>
        <taxon>Edaphochlamys</taxon>
    </lineage>
</organism>
<sequence>METCPVCSQRLPLAQLEAHVNAHFDEPAASSRGAESSTARCSLCGEAVRLEDLDAHERSHQRAPTHASAPGGSGAGLAAGAAMEDDDDVIILPSPVPTANRPNQQATDQPAPRGTAAASAAADPGEGRVPSVICPYGCGQWIPFTDLDSHELAHQMQAAGGHRQGLGPAGPGTGAEGEDDWEQAGFGDSDYEDFGAAQDAAVAAAAAEELAAARAAEEAEFEALRQRYGFSNRRRGRCFACGVEGHWASECPSAPGPGGRAHAGPGRAPLLPSADPEALAQAQRPDPAWRAGGVPRLVAALAACLEGSAASPTYRAYLCCPLQHFGSAGSDRGWACGWRNTQMVASALLLRSPGLREALFGGAGFVPDIGSLQAWLEAAWGAGFDTLGAESLGGKIQGDRKWIGTTEAAALLRSFGARAHIIDFEGSASPSDPLPGAVIAQPDGSSLHVGVECDLCGQCPVRGLRFKSLNPATPNFDLCAACRASGRPEAAAAEPFQQLGSAASAAAGAGAGAGAAAAAAAAQAAHTHQALVEWVWAYFTGAHAPSAHMHTWDPLGAQHAPHGPAGPAQHGGPPQHGPGPGPQHAPHGMDLDGAGPADDGTHRPGGPGGSGSGSPGGGAGAGGGGGGGSGGAGVGAAVPWWKRRRSPHVTVTGMPPLYFQHEGHSRTIIGIERRKDPHAGGPGGGGGGRGGARGGGHAGGGAGRGGGGGGRGGGGGGGPTPSPDGYVYTLLVLDPGAPSAALEGSLATRRGWQRFVRRGVHTLTRPQYQLMFVDVGGRGGAGPVAGPEELEGLRVIAALERYRTAAA</sequence>
<dbReference type="InterPro" id="IPR036875">
    <property type="entry name" value="Znf_CCHC_sf"/>
</dbReference>
<dbReference type="Gene3D" id="3.90.70.130">
    <property type="match status" value="1"/>
</dbReference>
<evidence type="ECO:0000256" key="1">
    <source>
        <dbReference type="ARBA" id="ARBA00022723"/>
    </source>
</evidence>
<dbReference type="GO" id="GO:0016787">
    <property type="term" value="F:hydrolase activity"/>
    <property type="evidence" value="ECO:0007669"/>
    <property type="project" value="UniProtKB-KW"/>
</dbReference>
<feature type="compositionally biased region" description="Gly residues" evidence="6">
    <location>
        <begin position="162"/>
        <end position="175"/>
    </location>
</feature>
<dbReference type="PROSITE" id="PS50158">
    <property type="entry name" value="ZF_CCHC"/>
    <property type="match status" value="1"/>
</dbReference>
<dbReference type="Pfam" id="PF07910">
    <property type="entry name" value="Peptidase_C78"/>
    <property type="match status" value="1"/>
</dbReference>
<gene>
    <name evidence="8" type="ORF">HYH03_013102</name>
</gene>
<reference evidence="8" key="1">
    <citation type="journal article" date="2020" name="bioRxiv">
        <title>Comparative genomics of Chlamydomonas.</title>
        <authorList>
            <person name="Craig R.J."/>
            <person name="Hasan A.R."/>
            <person name="Ness R.W."/>
            <person name="Keightley P.D."/>
        </authorList>
    </citation>
    <scope>NUCLEOTIDE SEQUENCE</scope>
    <source>
        <strain evidence="8">CCAP 11/70</strain>
    </source>
</reference>
<dbReference type="SUPFAM" id="SSF57756">
    <property type="entry name" value="Retrovirus zinc finger-like domains"/>
    <property type="match status" value="1"/>
</dbReference>
<dbReference type="SMART" id="SM00343">
    <property type="entry name" value="ZnF_C2HC"/>
    <property type="match status" value="1"/>
</dbReference>
<dbReference type="SMART" id="SM00291">
    <property type="entry name" value="ZnF_ZZ"/>
    <property type="match status" value="1"/>
</dbReference>
<feature type="compositionally biased region" description="Gly residues" evidence="6">
    <location>
        <begin position="603"/>
        <end position="634"/>
    </location>
</feature>
<feature type="region of interest" description="Disordered" evidence="6">
    <location>
        <begin position="156"/>
        <end position="178"/>
    </location>
</feature>
<dbReference type="Pfam" id="PF00569">
    <property type="entry name" value="ZZ"/>
    <property type="match status" value="1"/>
</dbReference>
<feature type="region of interest" description="Disordered" evidence="6">
    <location>
        <begin position="674"/>
        <end position="721"/>
    </location>
</feature>
<dbReference type="Pfam" id="PF00098">
    <property type="entry name" value="zf-CCHC"/>
    <property type="match status" value="1"/>
</dbReference>
<dbReference type="InterPro" id="IPR000433">
    <property type="entry name" value="Znf_ZZ"/>
</dbReference>
<evidence type="ECO:0000256" key="6">
    <source>
        <dbReference type="SAM" id="MobiDB-lite"/>
    </source>
</evidence>
<dbReference type="GO" id="GO:0003676">
    <property type="term" value="F:nucleic acid binding"/>
    <property type="evidence" value="ECO:0007669"/>
    <property type="project" value="InterPro"/>
</dbReference>
<accession>A0A835XQJ1</accession>
<proteinExistence type="predicted"/>
<feature type="region of interest" description="Disordered" evidence="6">
    <location>
        <begin position="55"/>
        <end position="126"/>
    </location>
</feature>
<dbReference type="Proteomes" id="UP000612055">
    <property type="component" value="Unassembled WGS sequence"/>
</dbReference>
<dbReference type="InterPro" id="IPR012462">
    <property type="entry name" value="UFSP1/2_DUB_cat"/>
</dbReference>
<keyword evidence="9" id="KW-1185">Reference proteome</keyword>
<feature type="compositionally biased region" description="Low complexity" evidence="6">
    <location>
        <begin position="556"/>
        <end position="573"/>
    </location>
</feature>
<dbReference type="AlphaFoldDB" id="A0A835XQJ1"/>
<dbReference type="GO" id="GO:0008270">
    <property type="term" value="F:zinc ion binding"/>
    <property type="evidence" value="ECO:0007669"/>
    <property type="project" value="UniProtKB-KW"/>
</dbReference>
<evidence type="ECO:0000313" key="9">
    <source>
        <dbReference type="Proteomes" id="UP000612055"/>
    </source>
</evidence>
<dbReference type="SUPFAM" id="SSF57850">
    <property type="entry name" value="RING/U-box"/>
    <property type="match status" value="1"/>
</dbReference>
<evidence type="ECO:0000256" key="5">
    <source>
        <dbReference type="PROSITE-ProRule" id="PRU00047"/>
    </source>
</evidence>
<name>A0A835XQJ1_9CHLO</name>
<dbReference type="InterPro" id="IPR043145">
    <property type="entry name" value="Znf_ZZ_sf"/>
</dbReference>
<dbReference type="OrthoDB" id="288987at2759"/>
<dbReference type="EMBL" id="JAEHOE010000084">
    <property type="protein sequence ID" value="KAG2488418.1"/>
    <property type="molecule type" value="Genomic_DNA"/>
</dbReference>